<dbReference type="EMBL" id="CP021108">
    <property type="protein sequence ID" value="ARP83005.1"/>
    <property type="molecule type" value="Genomic_DNA"/>
</dbReference>
<evidence type="ECO:0000256" key="2">
    <source>
        <dbReference type="ARBA" id="ARBA00023015"/>
    </source>
</evidence>
<dbReference type="PROSITE" id="PS50931">
    <property type="entry name" value="HTH_LYSR"/>
    <property type="match status" value="1"/>
</dbReference>
<dbReference type="Gene3D" id="1.10.10.10">
    <property type="entry name" value="Winged helix-like DNA-binding domain superfamily/Winged helix DNA-binding domain"/>
    <property type="match status" value="1"/>
</dbReference>
<dbReference type="KEGG" id="bgv:CAL12_20760"/>
<dbReference type="Gene3D" id="3.40.190.290">
    <property type="match status" value="1"/>
</dbReference>
<evidence type="ECO:0000256" key="1">
    <source>
        <dbReference type="ARBA" id="ARBA00009437"/>
    </source>
</evidence>
<dbReference type="AlphaFoldDB" id="A0A1W6YPI9"/>
<dbReference type="InterPro" id="IPR036388">
    <property type="entry name" value="WH-like_DNA-bd_sf"/>
</dbReference>
<dbReference type="GO" id="GO:0003700">
    <property type="term" value="F:DNA-binding transcription factor activity"/>
    <property type="evidence" value="ECO:0007669"/>
    <property type="project" value="InterPro"/>
</dbReference>
<dbReference type="SUPFAM" id="SSF53850">
    <property type="entry name" value="Periplasmic binding protein-like II"/>
    <property type="match status" value="1"/>
</dbReference>
<dbReference type="SUPFAM" id="SSF46785">
    <property type="entry name" value="Winged helix' DNA-binding domain"/>
    <property type="match status" value="1"/>
</dbReference>
<dbReference type="PRINTS" id="PR00039">
    <property type="entry name" value="HTHLYSR"/>
</dbReference>
<keyword evidence="2" id="KW-0805">Transcription regulation</keyword>
<accession>A0A1W6YPI9</accession>
<protein>
    <submittedName>
        <fullName evidence="6">LysR family transcriptional regulator</fullName>
    </submittedName>
</protein>
<dbReference type="PANTHER" id="PTHR30419">
    <property type="entry name" value="HTH-TYPE TRANSCRIPTIONAL REGULATOR YBHD"/>
    <property type="match status" value="1"/>
</dbReference>
<dbReference type="PANTHER" id="PTHR30419:SF31">
    <property type="entry name" value="BLR3139 PROTEIN"/>
    <property type="match status" value="1"/>
</dbReference>
<dbReference type="CDD" id="cd08436">
    <property type="entry name" value="PBP2_LTTR_like_3"/>
    <property type="match status" value="1"/>
</dbReference>
<evidence type="ECO:0000256" key="3">
    <source>
        <dbReference type="ARBA" id="ARBA00023125"/>
    </source>
</evidence>
<dbReference type="RefSeq" id="WP_086066348.1">
    <property type="nucleotide sequence ID" value="NZ_CP021108.1"/>
</dbReference>
<dbReference type="Pfam" id="PF00126">
    <property type="entry name" value="HTH_1"/>
    <property type="match status" value="1"/>
</dbReference>
<gene>
    <name evidence="6" type="ORF">CAL12_20760</name>
</gene>
<evidence type="ECO:0000313" key="7">
    <source>
        <dbReference type="Proteomes" id="UP000194151"/>
    </source>
</evidence>
<keyword evidence="4" id="KW-0804">Transcription</keyword>
<name>A0A1W6YPI9_9BORD</name>
<dbReference type="STRING" id="1416806.CAL12_20760"/>
<feature type="domain" description="HTH lysR-type" evidence="5">
    <location>
        <begin position="1"/>
        <end position="58"/>
    </location>
</feature>
<dbReference type="OrthoDB" id="9786526at2"/>
<dbReference type="InterPro" id="IPR036390">
    <property type="entry name" value="WH_DNA-bd_sf"/>
</dbReference>
<proteinExistence type="inferred from homology"/>
<comment type="similarity">
    <text evidence="1">Belongs to the LysR transcriptional regulatory family.</text>
</comment>
<dbReference type="GO" id="GO:0005829">
    <property type="term" value="C:cytosol"/>
    <property type="evidence" value="ECO:0007669"/>
    <property type="project" value="TreeGrafter"/>
</dbReference>
<evidence type="ECO:0000313" key="6">
    <source>
        <dbReference type="EMBL" id="ARP83005.1"/>
    </source>
</evidence>
<sequence length="305" mass="33241">MELRQLRHFIAVAEEANFTRAADRCHIVQSALSTSIRLLEEELKAKLFLRNTRQVSLTAAGAAFLQRTRQALDILDQAVMDLADVQAMRKGRLSIGTVQSLPPFLNLPELLARFYRDHPEIEVKLIQGAAPDLNEKIASRALDLAIIPIEERGDKLAAHVVACDDMVLACSRSHALASRKSIGLKQLTTEPFVDFVAGQGTRRLVDRAFAEAGLARRVALEVADLDTLIDFIRQGMGVGLLPAAIVGRHGGSLASIPLKGKELCWELVVTHIRSSGPRQADALDVAPATFLQALLSTTAIYAVDE</sequence>
<dbReference type="GO" id="GO:0003677">
    <property type="term" value="F:DNA binding"/>
    <property type="evidence" value="ECO:0007669"/>
    <property type="project" value="UniProtKB-KW"/>
</dbReference>
<dbReference type="Pfam" id="PF03466">
    <property type="entry name" value="LysR_substrate"/>
    <property type="match status" value="1"/>
</dbReference>
<evidence type="ECO:0000256" key="4">
    <source>
        <dbReference type="ARBA" id="ARBA00023163"/>
    </source>
</evidence>
<keyword evidence="3" id="KW-0238">DNA-binding</keyword>
<dbReference type="Proteomes" id="UP000194151">
    <property type="component" value="Chromosome"/>
</dbReference>
<dbReference type="FunFam" id="1.10.10.10:FF:000001">
    <property type="entry name" value="LysR family transcriptional regulator"/>
    <property type="match status" value="1"/>
</dbReference>
<keyword evidence="7" id="KW-1185">Reference proteome</keyword>
<reference evidence="6 7" key="1">
    <citation type="submission" date="2017-05" db="EMBL/GenBank/DDBJ databases">
        <title>Complete and WGS of Bordetella genogroups.</title>
        <authorList>
            <person name="Spilker T."/>
            <person name="LiPuma J."/>
        </authorList>
    </citation>
    <scope>NUCLEOTIDE SEQUENCE [LARGE SCALE GENOMIC DNA]</scope>
    <source>
        <strain evidence="6 7">AU19157</strain>
    </source>
</reference>
<dbReference type="InterPro" id="IPR000847">
    <property type="entry name" value="LysR_HTH_N"/>
</dbReference>
<evidence type="ECO:0000259" key="5">
    <source>
        <dbReference type="PROSITE" id="PS50931"/>
    </source>
</evidence>
<dbReference type="InterPro" id="IPR005119">
    <property type="entry name" value="LysR_subst-bd"/>
</dbReference>
<dbReference type="InterPro" id="IPR050950">
    <property type="entry name" value="HTH-type_LysR_regulators"/>
</dbReference>
<organism evidence="6 7">
    <name type="scientific">Bordetella genomosp. 8</name>
    <dbReference type="NCBI Taxonomy" id="1416806"/>
    <lineage>
        <taxon>Bacteria</taxon>
        <taxon>Pseudomonadati</taxon>
        <taxon>Pseudomonadota</taxon>
        <taxon>Betaproteobacteria</taxon>
        <taxon>Burkholderiales</taxon>
        <taxon>Alcaligenaceae</taxon>
        <taxon>Bordetella</taxon>
    </lineage>
</organism>